<evidence type="ECO:0000313" key="1">
    <source>
        <dbReference type="EMBL" id="SVA69172.1"/>
    </source>
</evidence>
<protein>
    <submittedName>
        <fullName evidence="1">Uncharacterized protein</fullName>
    </submittedName>
</protein>
<accession>A0A381XXG3</accession>
<sequence length="54" mass="6110">EGFFELTQLDETSLGMGGMSKRLTRPAPFTPRDCLTTKGAPRMRLFYSWILLGD</sequence>
<reference evidence="1" key="1">
    <citation type="submission" date="2018-05" db="EMBL/GenBank/DDBJ databases">
        <authorList>
            <person name="Lanie J.A."/>
            <person name="Ng W.-L."/>
            <person name="Kazmierczak K.M."/>
            <person name="Andrzejewski T.M."/>
            <person name="Davidsen T.M."/>
            <person name="Wayne K.J."/>
            <person name="Tettelin H."/>
            <person name="Glass J.I."/>
            <person name="Rusch D."/>
            <person name="Podicherti R."/>
            <person name="Tsui H.-C.T."/>
            <person name="Winkler M.E."/>
        </authorList>
    </citation>
    <scope>NUCLEOTIDE SEQUENCE</scope>
</reference>
<dbReference type="EMBL" id="UINC01016651">
    <property type="protein sequence ID" value="SVA69172.1"/>
    <property type="molecule type" value="Genomic_DNA"/>
</dbReference>
<name>A0A381XXG3_9ZZZZ</name>
<proteinExistence type="predicted"/>
<dbReference type="AlphaFoldDB" id="A0A381XXG3"/>
<feature type="non-terminal residue" evidence="1">
    <location>
        <position position="1"/>
    </location>
</feature>
<organism evidence="1">
    <name type="scientific">marine metagenome</name>
    <dbReference type="NCBI Taxonomy" id="408172"/>
    <lineage>
        <taxon>unclassified sequences</taxon>
        <taxon>metagenomes</taxon>
        <taxon>ecological metagenomes</taxon>
    </lineage>
</organism>
<gene>
    <name evidence="1" type="ORF">METZ01_LOCUS122026</name>
</gene>